<dbReference type="InterPro" id="IPR050155">
    <property type="entry name" value="HAD-like_hydrolase_sf"/>
</dbReference>
<dbReference type="InterPro" id="IPR006439">
    <property type="entry name" value="HAD-SF_hydro_IA"/>
</dbReference>
<dbReference type="GO" id="GO:0005829">
    <property type="term" value="C:cytosol"/>
    <property type="evidence" value="ECO:0007669"/>
    <property type="project" value="TreeGrafter"/>
</dbReference>
<dbReference type="SUPFAM" id="SSF56784">
    <property type="entry name" value="HAD-like"/>
    <property type="match status" value="1"/>
</dbReference>
<dbReference type="GO" id="GO:0008967">
    <property type="term" value="F:phosphoglycolate phosphatase activity"/>
    <property type="evidence" value="ECO:0007669"/>
    <property type="project" value="TreeGrafter"/>
</dbReference>
<dbReference type="AlphaFoldDB" id="A0A5A5U303"/>
<sequence>MMKNQALKAVFFDFDGTIANTEKLSVLATQQAFESVGLPIPVAQDIINYQGVPIETSFPKLSERQLSEEKLKKLFQLFRQAYQNNESEKNIKAYSGIPELLQQLVQQGIALFIMTSKKSAVAKRNLKLISCDQYFTDIYGSDRVVAFKPNPEGLLQALSEHQLLANQAVMIGDATFDIDAGHAAHMKTIAVTWGSHHLATLEAAQPDSIVTTREALADVLLPAHG</sequence>
<dbReference type="InterPro" id="IPR036412">
    <property type="entry name" value="HAD-like_sf"/>
</dbReference>
<dbReference type="NCBIfam" id="TIGR01509">
    <property type="entry name" value="HAD-SF-IA-v3"/>
    <property type="match status" value="1"/>
</dbReference>
<dbReference type="InterPro" id="IPR041492">
    <property type="entry name" value="HAD_2"/>
</dbReference>
<dbReference type="Gene3D" id="1.10.150.240">
    <property type="entry name" value="Putative phosphatase, domain 2"/>
    <property type="match status" value="1"/>
</dbReference>
<dbReference type="GeneID" id="61102909"/>
<dbReference type="Gene3D" id="3.40.50.1000">
    <property type="entry name" value="HAD superfamily/HAD-like"/>
    <property type="match status" value="1"/>
</dbReference>
<dbReference type="Proteomes" id="UP000323274">
    <property type="component" value="Unassembled WGS sequence"/>
</dbReference>
<organism evidence="1 2">
    <name type="scientific">Leuconostoc citreum</name>
    <dbReference type="NCBI Taxonomy" id="33964"/>
    <lineage>
        <taxon>Bacteria</taxon>
        <taxon>Bacillati</taxon>
        <taxon>Bacillota</taxon>
        <taxon>Bacilli</taxon>
        <taxon>Lactobacillales</taxon>
        <taxon>Lactobacillaceae</taxon>
        <taxon>Leuconostoc</taxon>
    </lineage>
</organism>
<proteinExistence type="predicted"/>
<name>A0A5A5U303_LEUCI</name>
<evidence type="ECO:0000313" key="1">
    <source>
        <dbReference type="EMBL" id="GDZ84416.1"/>
    </source>
</evidence>
<dbReference type="FunFam" id="3.40.50.1000:FF:000022">
    <property type="entry name" value="Phosphoglycolate phosphatase"/>
    <property type="match status" value="1"/>
</dbReference>
<comment type="caution">
    <text evidence="1">The sequence shown here is derived from an EMBL/GenBank/DDBJ whole genome shotgun (WGS) entry which is preliminary data.</text>
</comment>
<dbReference type="Pfam" id="PF13419">
    <property type="entry name" value="HAD_2"/>
    <property type="match status" value="1"/>
</dbReference>
<gene>
    <name evidence="1" type="ORF">LCIT_16580</name>
</gene>
<dbReference type="SFLD" id="SFLDG01135">
    <property type="entry name" value="C1.5.6:_HAD__Beta-PGM__Phospha"/>
    <property type="match status" value="1"/>
</dbReference>
<reference evidence="1 2" key="1">
    <citation type="submission" date="2019-04" db="EMBL/GenBank/DDBJ databases">
        <title>A pseudo-fructophilic Leuconostoc citreum strain F192-5 isolated from peel of satsuma mandarin: the first report for isolation and characterization of strain-dependent fructophilic-like characteristics.</title>
        <authorList>
            <person name="Maeno S."/>
            <person name="Tanizawa Y."/>
            <person name="Kajikawa A."/>
            <person name="Kanesaki Y."/>
            <person name="Kubota E."/>
            <person name="Arita M."/>
            <person name="Leon D."/>
            <person name="Endo A."/>
        </authorList>
    </citation>
    <scope>NUCLEOTIDE SEQUENCE [LARGE SCALE GENOMIC DNA]</scope>
    <source>
        <strain evidence="1 2">F192-5</strain>
    </source>
</reference>
<dbReference type="InterPro" id="IPR023198">
    <property type="entry name" value="PGP-like_dom2"/>
</dbReference>
<dbReference type="RefSeq" id="WP_004908465.1">
    <property type="nucleotide sequence ID" value="NZ_BJJW01000010.1"/>
</dbReference>
<dbReference type="SFLD" id="SFLDG01129">
    <property type="entry name" value="C1.5:_HAD__Beta-PGM__Phosphata"/>
    <property type="match status" value="1"/>
</dbReference>
<dbReference type="SFLD" id="SFLDS00003">
    <property type="entry name" value="Haloacid_Dehalogenase"/>
    <property type="match status" value="1"/>
</dbReference>
<protein>
    <submittedName>
        <fullName evidence="1">Haloacid dehalogenase</fullName>
    </submittedName>
</protein>
<accession>A0A5A5U303</accession>
<dbReference type="OMA" id="YLCGKFG"/>
<dbReference type="InterPro" id="IPR023214">
    <property type="entry name" value="HAD_sf"/>
</dbReference>
<dbReference type="PANTHER" id="PTHR43434:SF26">
    <property type="entry name" value="PYROPHOSPHATASE PPAX"/>
    <property type="match status" value="1"/>
</dbReference>
<dbReference type="PANTHER" id="PTHR43434">
    <property type="entry name" value="PHOSPHOGLYCOLATE PHOSPHATASE"/>
    <property type="match status" value="1"/>
</dbReference>
<dbReference type="NCBIfam" id="TIGR01549">
    <property type="entry name" value="HAD-SF-IA-v1"/>
    <property type="match status" value="1"/>
</dbReference>
<dbReference type="EMBL" id="BJJW01000010">
    <property type="protein sequence ID" value="GDZ84416.1"/>
    <property type="molecule type" value="Genomic_DNA"/>
</dbReference>
<evidence type="ECO:0000313" key="2">
    <source>
        <dbReference type="Proteomes" id="UP000323274"/>
    </source>
</evidence>
<dbReference type="GO" id="GO:0006281">
    <property type="term" value="P:DNA repair"/>
    <property type="evidence" value="ECO:0007669"/>
    <property type="project" value="TreeGrafter"/>
</dbReference>